<dbReference type="EMBL" id="JBHSEP010000011">
    <property type="protein sequence ID" value="MFC4599702.1"/>
    <property type="molecule type" value="Genomic_DNA"/>
</dbReference>
<dbReference type="InterPro" id="IPR054566">
    <property type="entry name" value="ManC/GMP-like_b-helix"/>
</dbReference>
<feature type="domain" description="MannoseP isomerase/GMP-like beta-helix" evidence="2">
    <location>
        <begin position="294"/>
        <end position="349"/>
    </location>
</feature>
<gene>
    <name evidence="3" type="ORF">ACFO3S_15725</name>
</gene>
<dbReference type="Pfam" id="PF00483">
    <property type="entry name" value="NTP_transferase"/>
    <property type="match status" value="1"/>
</dbReference>
<name>A0ABV9FCR8_9BACL</name>
<dbReference type="RefSeq" id="WP_378098004.1">
    <property type="nucleotide sequence ID" value="NZ_JBHSEP010000011.1"/>
</dbReference>
<dbReference type="InterPro" id="IPR029044">
    <property type="entry name" value="Nucleotide-diphossugar_trans"/>
</dbReference>
<dbReference type="Pfam" id="PF22640">
    <property type="entry name" value="ManC_GMP_beta-helix"/>
    <property type="match status" value="1"/>
</dbReference>
<feature type="domain" description="Nucleotidyl transferase" evidence="1">
    <location>
        <begin position="4"/>
        <end position="286"/>
    </location>
</feature>
<protein>
    <submittedName>
        <fullName evidence="3">Mannose-1-phosphate guanylyltransferase</fullName>
    </submittedName>
</protein>
<keyword evidence="3" id="KW-0808">Transferase</keyword>
<evidence type="ECO:0000259" key="1">
    <source>
        <dbReference type="Pfam" id="PF00483"/>
    </source>
</evidence>
<dbReference type="SUPFAM" id="SSF53448">
    <property type="entry name" value="Nucleotide-diphospho-sugar transferases"/>
    <property type="match status" value="1"/>
</dbReference>
<sequence>MITSLIMAGGKGERFWPKSRTNLPKQFLNISGNKSMIQQAVERLERLMDIQRIFVVTNELYAELIKAQIPHLPTENIIIEPAGRNTAPCIALSTLYIEKRYPNSTIIVLPSDHIIKNESEFIEILKTAVEVAEQGENIVTLGITPSYPETGYGYIESSNELEVLNNLEVHKVNCFVEKPDIHTAKSYLAAGNYFWNSGMFIWKSSTILKNFERYMPDLYEIILNIRMNISDGAPRENIDREFMQMPDVSIDYGIMEKADSIYVIPCKLGWDDVGSWTALDRINDRDEHGNVIKGNILNIDTKRCIIESNNGKLVATLGIEDLIVVDTDDVTLICSKEKAQEMKLLLKELRVQKMEQYL</sequence>
<proteinExistence type="predicted"/>
<accession>A0ABV9FCR8</accession>
<dbReference type="CDD" id="cd02509">
    <property type="entry name" value="GDP-M1P_Guanylyltransferase"/>
    <property type="match status" value="1"/>
</dbReference>
<evidence type="ECO:0000259" key="2">
    <source>
        <dbReference type="Pfam" id="PF22640"/>
    </source>
</evidence>
<dbReference type="SUPFAM" id="SSF159283">
    <property type="entry name" value="Guanosine diphospho-D-mannose pyrophosphorylase/mannose-6-phosphate isomerase linker domain"/>
    <property type="match status" value="1"/>
</dbReference>
<dbReference type="Gene3D" id="3.90.550.10">
    <property type="entry name" value="Spore Coat Polysaccharide Biosynthesis Protein SpsA, Chain A"/>
    <property type="match status" value="1"/>
</dbReference>
<dbReference type="Proteomes" id="UP001596028">
    <property type="component" value="Unassembled WGS sequence"/>
</dbReference>
<dbReference type="InterPro" id="IPR049577">
    <property type="entry name" value="GMPP_N"/>
</dbReference>
<dbReference type="PANTHER" id="PTHR46390:SF1">
    <property type="entry name" value="MANNOSE-1-PHOSPHATE GUANYLYLTRANSFERASE"/>
    <property type="match status" value="1"/>
</dbReference>
<dbReference type="PANTHER" id="PTHR46390">
    <property type="entry name" value="MANNOSE-1-PHOSPHATE GUANYLYLTRANSFERASE"/>
    <property type="match status" value="1"/>
</dbReference>
<dbReference type="GO" id="GO:0016779">
    <property type="term" value="F:nucleotidyltransferase activity"/>
    <property type="evidence" value="ECO:0007669"/>
    <property type="project" value="UniProtKB-KW"/>
</dbReference>
<dbReference type="InterPro" id="IPR051161">
    <property type="entry name" value="Mannose-6P_isomerase_type2"/>
</dbReference>
<dbReference type="InterPro" id="IPR005835">
    <property type="entry name" value="NTP_transferase_dom"/>
</dbReference>
<evidence type="ECO:0000313" key="4">
    <source>
        <dbReference type="Proteomes" id="UP001596028"/>
    </source>
</evidence>
<evidence type="ECO:0000313" key="3">
    <source>
        <dbReference type="EMBL" id="MFC4599702.1"/>
    </source>
</evidence>
<organism evidence="3 4">
    <name type="scientific">Cohnella hongkongensis</name>
    <dbReference type="NCBI Taxonomy" id="178337"/>
    <lineage>
        <taxon>Bacteria</taxon>
        <taxon>Bacillati</taxon>
        <taxon>Bacillota</taxon>
        <taxon>Bacilli</taxon>
        <taxon>Bacillales</taxon>
        <taxon>Paenibacillaceae</taxon>
        <taxon>Cohnella</taxon>
    </lineage>
</organism>
<comment type="caution">
    <text evidence="3">The sequence shown here is derived from an EMBL/GenBank/DDBJ whole genome shotgun (WGS) entry which is preliminary data.</text>
</comment>
<reference evidence="4" key="1">
    <citation type="journal article" date="2019" name="Int. J. Syst. Evol. Microbiol.">
        <title>The Global Catalogue of Microorganisms (GCM) 10K type strain sequencing project: providing services to taxonomists for standard genome sequencing and annotation.</title>
        <authorList>
            <consortium name="The Broad Institute Genomics Platform"/>
            <consortium name="The Broad Institute Genome Sequencing Center for Infectious Disease"/>
            <person name="Wu L."/>
            <person name="Ma J."/>
        </authorList>
    </citation>
    <scope>NUCLEOTIDE SEQUENCE [LARGE SCALE GENOMIC DNA]</scope>
    <source>
        <strain evidence="4">CCUG 49571</strain>
    </source>
</reference>
<keyword evidence="4" id="KW-1185">Reference proteome</keyword>
<keyword evidence="3" id="KW-0548">Nucleotidyltransferase</keyword>